<dbReference type="OrthoDB" id="10482959at2759"/>
<keyword evidence="2" id="KW-1185">Reference proteome</keyword>
<name>A0A6A6YJM6_9PEZI</name>
<dbReference type="AlphaFoldDB" id="A0A6A6YJM6"/>
<reference evidence="1 3" key="1">
    <citation type="journal article" date="2020" name="Stud. Mycol.">
        <title>101 Dothideomycetes genomes: a test case for predicting lifestyles and emergence of pathogens.</title>
        <authorList>
            <person name="Haridas S."/>
            <person name="Albert R."/>
            <person name="Binder M."/>
            <person name="Bloem J."/>
            <person name="Labutti K."/>
            <person name="Salamov A."/>
            <person name="Andreopoulos B."/>
            <person name="Baker S."/>
            <person name="Barry K."/>
            <person name="Bills G."/>
            <person name="Bluhm B."/>
            <person name="Cannon C."/>
            <person name="Castanera R."/>
            <person name="Culley D."/>
            <person name="Daum C."/>
            <person name="Ezra D."/>
            <person name="Gonzalez J."/>
            <person name="Henrissat B."/>
            <person name="Kuo A."/>
            <person name="Liang C."/>
            <person name="Lipzen A."/>
            <person name="Lutzoni F."/>
            <person name="Magnuson J."/>
            <person name="Mondo S."/>
            <person name="Nolan M."/>
            <person name="Ohm R."/>
            <person name="Pangilinan J."/>
            <person name="Park H.-J."/>
            <person name="Ramirez L."/>
            <person name="Alfaro M."/>
            <person name="Sun H."/>
            <person name="Tritt A."/>
            <person name="Yoshinaga Y."/>
            <person name="Zwiers L.-H."/>
            <person name="Turgeon B."/>
            <person name="Goodwin S."/>
            <person name="Spatafora J."/>
            <person name="Crous P."/>
            <person name="Grigoriev I."/>
        </authorList>
    </citation>
    <scope>NUCLEOTIDE SEQUENCE</scope>
    <source>
        <strain evidence="1 3">CBS 304.34</strain>
    </source>
</reference>
<reference evidence="3" key="3">
    <citation type="submission" date="2025-04" db="UniProtKB">
        <authorList>
            <consortium name="RefSeq"/>
        </authorList>
    </citation>
    <scope>IDENTIFICATION</scope>
    <source>
        <strain evidence="3">CBS 304.34</strain>
    </source>
</reference>
<accession>A0A6A6YJM6</accession>
<evidence type="ECO:0000313" key="1">
    <source>
        <dbReference type="EMBL" id="KAF2809011.1"/>
    </source>
</evidence>
<organism evidence="1">
    <name type="scientific">Mytilinidion resinicola</name>
    <dbReference type="NCBI Taxonomy" id="574789"/>
    <lineage>
        <taxon>Eukaryota</taxon>
        <taxon>Fungi</taxon>
        <taxon>Dikarya</taxon>
        <taxon>Ascomycota</taxon>
        <taxon>Pezizomycotina</taxon>
        <taxon>Dothideomycetes</taxon>
        <taxon>Pleosporomycetidae</taxon>
        <taxon>Mytilinidiales</taxon>
        <taxon>Mytilinidiaceae</taxon>
        <taxon>Mytilinidion</taxon>
    </lineage>
</organism>
<proteinExistence type="predicted"/>
<dbReference type="Proteomes" id="UP000504636">
    <property type="component" value="Unplaced"/>
</dbReference>
<gene>
    <name evidence="1 3" type="ORF">BDZ99DRAFT_571847</name>
</gene>
<dbReference type="RefSeq" id="XP_033575975.1">
    <property type="nucleotide sequence ID" value="XM_033728137.1"/>
</dbReference>
<dbReference type="EMBL" id="MU003702">
    <property type="protein sequence ID" value="KAF2809011.1"/>
    <property type="molecule type" value="Genomic_DNA"/>
</dbReference>
<dbReference type="GeneID" id="54469030"/>
<reference evidence="3" key="2">
    <citation type="submission" date="2020-04" db="EMBL/GenBank/DDBJ databases">
        <authorList>
            <consortium name="NCBI Genome Project"/>
        </authorList>
    </citation>
    <scope>NUCLEOTIDE SEQUENCE</scope>
    <source>
        <strain evidence="3">CBS 304.34</strain>
    </source>
</reference>
<evidence type="ECO:0000313" key="2">
    <source>
        <dbReference type="Proteomes" id="UP000504636"/>
    </source>
</evidence>
<protein>
    <submittedName>
        <fullName evidence="1 3">Uncharacterized protein</fullName>
    </submittedName>
</protein>
<sequence length="190" mass="21865">MDTMSSHRFCEAAEEEQVPIKTCPVETKKPQKVTMLRPYTGPILNDLLLKHGMIGPIPPVDESDLLDNEIDPVFQRSNWVLGVDEENISNDVDGPLFKHDKASEVEMDKLWEMMIPAFRLATMLIRNEKLQDFRVKRVAAYKDMIPKEYADLSLEEVAREYLNLLASRLTFMFWAGDMHAAGATFWNKTM</sequence>
<evidence type="ECO:0000313" key="3">
    <source>
        <dbReference type="RefSeq" id="XP_033575975.1"/>
    </source>
</evidence>